<evidence type="ECO:0000256" key="9">
    <source>
        <dbReference type="ARBA" id="ARBA00022975"/>
    </source>
</evidence>
<gene>
    <name evidence="11" type="primary">pyrH</name>
    <name evidence="13" type="ORF">ACD_78C00216G0002</name>
</gene>
<dbReference type="FunFam" id="3.40.1160.10:FF:000001">
    <property type="entry name" value="Uridylate kinase"/>
    <property type="match status" value="1"/>
</dbReference>
<keyword evidence="8 11" id="KW-0067">ATP-binding</keyword>
<comment type="pathway">
    <text evidence="2 11">Pyrimidine metabolism; CTP biosynthesis via de novo pathway; UDP from UMP (UMPK route): step 1/1.</text>
</comment>
<dbReference type="SUPFAM" id="SSF53633">
    <property type="entry name" value="Carbamate kinase-like"/>
    <property type="match status" value="1"/>
</dbReference>
<evidence type="ECO:0000256" key="3">
    <source>
        <dbReference type="ARBA" id="ARBA00007614"/>
    </source>
</evidence>
<evidence type="ECO:0000313" key="13">
    <source>
        <dbReference type="EMBL" id="EKD29908.1"/>
    </source>
</evidence>
<dbReference type="GO" id="GO:0044210">
    <property type="term" value="P:'de novo' CTP biosynthetic process"/>
    <property type="evidence" value="ECO:0007669"/>
    <property type="project" value="UniProtKB-UniRule"/>
</dbReference>
<evidence type="ECO:0000256" key="2">
    <source>
        <dbReference type="ARBA" id="ARBA00004791"/>
    </source>
</evidence>
<keyword evidence="5 11" id="KW-0808">Transferase</keyword>
<keyword evidence="6 11" id="KW-0547">Nucleotide-binding</keyword>
<dbReference type="InterPro" id="IPR001048">
    <property type="entry name" value="Asp/Glu/Uridylate_kinase"/>
</dbReference>
<evidence type="ECO:0000256" key="7">
    <source>
        <dbReference type="ARBA" id="ARBA00022777"/>
    </source>
</evidence>
<feature type="binding site" evidence="11">
    <location>
        <position position="56"/>
    </location>
    <ligand>
        <name>UMP</name>
        <dbReference type="ChEBI" id="CHEBI:57865"/>
    </ligand>
</feature>
<protein>
    <recommendedName>
        <fullName evidence="11">Uridylate kinase</fullName>
        <shortName evidence="11">UK</shortName>
        <ecNumber evidence="11">2.7.4.22</ecNumber>
    </recommendedName>
    <alternativeName>
        <fullName evidence="11">Uridine monophosphate kinase</fullName>
        <shortName evidence="11">UMP kinase</shortName>
        <shortName evidence="11">UMPK</shortName>
    </alternativeName>
</protein>
<dbReference type="HAMAP" id="MF_01220_B">
    <property type="entry name" value="PyrH_B"/>
    <property type="match status" value="1"/>
</dbReference>
<dbReference type="InterPro" id="IPR011817">
    <property type="entry name" value="Uridylate_kinase"/>
</dbReference>
<accession>K1YC58</accession>
<evidence type="ECO:0000259" key="12">
    <source>
        <dbReference type="Pfam" id="PF00696"/>
    </source>
</evidence>
<feature type="domain" description="Aspartate/glutamate/uridylate kinase" evidence="12">
    <location>
        <begin position="8"/>
        <end position="217"/>
    </location>
</feature>
<dbReference type="CDD" id="cd04254">
    <property type="entry name" value="AAK_UMPK-PyrH-Ec"/>
    <property type="match status" value="1"/>
</dbReference>
<keyword evidence="7 11" id="KW-0418">Kinase</keyword>
<dbReference type="NCBIfam" id="TIGR02075">
    <property type="entry name" value="pyrH_bact"/>
    <property type="match status" value="1"/>
</dbReference>
<comment type="subcellular location">
    <subcellularLocation>
        <location evidence="1 11">Cytoplasm</location>
    </subcellularLocation>
</comment>
<proteinExistence type="inferred from homology"/>
<dbReference type="InterPro" id="IPR036393">
    <property type="entry name" value="AceGlu_kinase-like_sf"/>
</dbReference>
<feature type="binding site" evidence="11">
    <location>
        <position position="57"/>
    </location>
    <ligand>
        <name>ATP</name>
        <dbReference type="ChEBI" id="CHEBI:30616"/>
    </ligand>
</feature>
<dbReference type="Pfam" id="PF00696">
    <property type="entry name" value="AA_kinase"/>
    <property type="match status" value="1"/>
</dbReference>
<evidence type="ECO:0000256" key="8">
    <source>
        <dbReference type="ARBA" id="ARBA00022840"/>
    </source>
</evidence>
<dbReference type="Gene3D" id="3.40.1160.10">
    <property type="entry name" value="Acetylglutamate kinase-like"/>
    <property type="match status" value="1"/>
</dbReference>
<feature type="binding site" evidence="11">
    <location>
        <begin position="137"/>
        <end position="144"/>
    </location>
    <ligand>
        <name>UMP</name>
        <dbReference type="ChEBI" id="CHEBI:57865"/>
    </ligand>
</feature>
<evidence type="ECO:0000256" key="4">
    <source>
        <dbReference type="ARBA" id="ARBA00022490"/>
    </source>
</evidence>
<dbReference type="EMBL" id="AMFJ01034216">
    <property type="protein sequence ID" value="EKD29908.1"/>
    <property type="molecule type" value="Genomic_DNA"/>
</dbReference>
<evidence type="ECO:0000256" key="5">
    <source>
        <dbReference type="ARBA" id="ARBA00022679"/>
    </source>
</evidence>
<comment type="activity regulation">
    <text evidence="11">Inhibited by UTP.</text>
</comment>
<keyword evidence="9 11" id="KW-0665">Pyrimidine biosynthesis</keyword>
<feature type="binding site" evidence="11">
    <location>
        <position position="61"/>
    </location>
    <ligand>
        <name>ATP</name>
        <dbReference type="ChEBI" id="CHEBI:30616"/>
    </ligand>
</feature>
<reference evidence="13" key="1">
    <citation type="journal article" date="2012" name="Science">
        <title>Fermentation, hydrogen, and sulfur metabolism in multiple uncultivated bacterial phyla.</title>
        <authorList>
            <person name="Wrighton K.C."/>
            <person name="Thomas B.C."/>
            <person name="Sharon I."/>
            <person name="Miller C.S."/>
            <person name="Castelle C.J."/>
            <person name="VerBerkmoes N.C."/>
            <person name="Wilkins M.J."/>
            <person name="Hettich R.L."/>
            <person name="Lipton M.S."/>
            <person name="Williams K.H."/>
            <person name="Long P.E."/>
            <person name="Banfield J.F."/>
        </authorList>
    </citation>
    <scope>NUCLEOTIDE SEQUENCE [LARGE SCALE GENOMIC DNA]</scope>
</reference>
<evidence type="ECO:0000256" key="10">
    <source>
        <dbReference type="ARBA" id="ARBA00047767"/>
    </source>
</evidence>
<dbReference type="UniPathway" id="UPA00159">
    <property type="reaction ID" value="UER00275"/>
</dbReference>
<comment type="caution">
    <text evidence="11">Lacks conserved residue(s) required for the propagation of feature annotation.</text>
</comment>
<dbReference type="PANTHER" id="PTHR42833">
    <property type="entry name" value="URIDYLATE KINASE"/>
    <property type="match status" value="1"/>
</dbReference>
<feature type="binding site" evidence="11">
    <location>
        <position position="76"/>
    </location>
    <ligand>
        <name>UMP</name>
        <dbReference type="ChEBI" id="CHEBI:57865"/>
    </ligand>
</feature>
<dbReference type="PANTHER" id="PTHR42833:SF4">
    <property type="entry name" value="URIDYLATE KINASE PUMPKIN, CHLOROPLASTIC"/>
    <property type="match status" value="1"/>
</dbReference>
<dbReference type="GO" id="GO:0033862">
    <property type="term" value="F:UMP kinase activity"/>
    <property type="evidence" value="ECO:0007669"/>
    <property type="project" value="UniProtKB-EC"/>
</dbReference>
<sequence length="239" mass="26501">MKQLPFPKRILLKLSWEALQGKGDHGIETEFLDELAKKIVTLTKEKDIEVVIVIGGGNIFRGVSGAAKWLDRTAADYMGMLATVINGIALGNAIEKAGQSVRIMSAIEISKVAELFIYRRALKHLREKRIIIVVAGTGNPYFTTDSAAVLRALELHCDYMVKGTKVDGVYDKDPAKYPDAKRYDRVSVDEALSKGLRIMDQSAIALAKDEKLPLFVCRIEDIDQIGSPDIRGTYVYVNE</sequence>
<dbReference type="EC" id="2.7.4.22" evidence="11"/>
<dbReference type="PIRSF" id="PIRSF005650">
    <property type="entry name" value="Uridylate_kin"/>
    <property type="match status" value="1"/>
</dbReference>
<comment type="function">
    <text evidence="11">Catalyzes the reversible phosphorylation of UMP to UDP.</text>
</comment>
<name>K1YC58_9BACT</name>
<evidence type="ECO:0000256" key="1">
    <source>
        <dbReference type="ARBA" id="ARBA00004496"/>
    </source>
</evidence>
<dbReference type="AlphaFoldDB" id="K1YC58"/>
<organism evidence="13">
    <name type="scientific">uncultured bacterium</name>
    <name type="common">gcode 4</name>
    <dbReference type="NCBI Taxonomy" id="1234023"/>
    <lineage>
        <taxon>Bacteria</taxon>
        <taxon>environmental samples</taxon>
    </lineage>
</organism>
<dbReference type="GO" id="GO:0005524">
    <property type="term" value="F:ATP binding"/>
    <property type="evidence" value="ECO:0007669"/>
    <property type="project" value="UniProtKB-KW"/>
</dbReference>
<dbReference type="GO" id="GO:0006225">
    <property type="term" value="P:UDP biosynthetic process"/>
    <property type="evidence" value="ECO:0007669"/>
    <property type="project" value="TreeGrafter"/>
</dbReference>
<dbReference type="GO" id="GO:0005737">
    <property type="term" value="C:cytoplasm"/>
    <property type="evidence" value="ECO:0007669"/>
    <property type="project" value="UniProtKB-SubCell"/>
</dbReference>
<evidence type="ECO:0000256" key="6">
    <source>
        <dbReference type="ARBA" id="ARBA00022741"/>
    </source>
</evidence>
<dbReference type="InterPro" id="IPR015963">
    <property type="entry name" value="Uridylate_kinase_bac"/>
</dbReference>
<feature type="binding site" evidence="11">
    <location>
        <position position="164"/>
    </location>
    <ligand>
        <name>ATP</name>
        <dbReference type="ChEBI" id="CHEBI:30616"/>
    </ligand>
</feature>
<keyword evidence="4 11" id="KW-0963">Cytoplasm</keyword>
<feature type="binding site" evidence="11">
    <location>
        <position position="170"/>
    </location>
    <ligand>
        <name>ATP</name>
        <dbReference type="ChEBI" id="CHEBI:30616"/>
    </ligand>
</feature>
<comment type="catalytic activity">
    <reaction evidence="10 11">
        <text>UMP + ATP = UDP + ADP</text>
        <dbReference type="Rhea" id="RHEA:24400"/>
        <dbReference type="ChEBI" id="CHEBI:30616"/>
        <dbReference type="ChEBI" id="CHEBI:57865"/>
        <dbReference type="ChEBI" id="CHEBI:58223"/>
        <dbReference type="ChEBI" id="CHEBI:456216"/>
        <dbReference type="EC" id="2.7.4.22"/>
    </reaction>
</comment>
<feature type="binding site" evidence="11">
    <location>
        <position position="173"/>
    </location>
    <ligand>
        <name>ATP</name>
        <dbReference type="ChEBI" id="CHEBI:30616"/>
    </ligand>
</feature>
<comment type="caution">
    <text evidence="13">The sequence shown here is derived from an EMBL/GenBank/DDBJ whole genome shotgun (WGS) entry which is preliminary data.</text>
</comment>
<evidence type="ECO:0000256" key="11">
    <source>
        <dbReference type="HAMAP-Rule" id="MF_01220"/>
    </source>
</evidence>
<comment type="similarity">
    <text evidence="3 11">Belongs to the UMP kinase family.</text>
</comment>
<comment type="subunit">
    <text evidence="11">Homohexamer.</text>
</comment>